<dbReference type="RefSeq" id="WP_251956814.1">
    <property type="nucleotide sequence ID" value="NZ_AP025732.1"/>
</dbReference>
<reference evidence="1" key="1">
    <citation type="submission" date="2022-04" db="EMBL/GenBank/DDBJ databases">
        <title>Complete genome sequence of a cyanobacterium, Nostoc sp. SO-36, isolated in Antarctica.</title>
        <authorList>
            <person name="Kanesaki Y."/>
            <person name="Effendi D."/>
            <person name="Sakamoto T."/>
            <person name="Ohtani S."/>
            <person name="Awai K."/>
        </authorList>
    </citation>
    <scope>NUCLEOTIDE SEQUENCE</scope>
    <source>
        <strain evidence="1">SO-36</strain>
    </source>
</reference>
<gene>
    <name evidence="1" type="ORF">ANSO36C_51720</name>
</gene>
<keyword evidence="2" id="KW-1185">Reference proteome</keyword>
<protein>
    <submittedName>
        <fullName evidence="1">Uncharacterized protein</fullName>
    </submittedName>
</protein>
<name>A0ABM7Z847_NOSCO</name>
<proteinExistence type="predicted"/>
<dbReference type="Proteomes" id="UP001055453">
    <property type="component" value="Chromosome"/>
</dbReference>
<sequence length="93" mass="10864">MYGERNSKDIGKSKTTAITKTKQSKTDFEGSFNFKVQLDEEARNSIFNLHQKGYQLDEIVKAVFNLSRQDGRSYKKFRNVVEDFLNSFKEDDI</sequence>
<dbReference type="EMBL" id="AP025732">
    <property type="protein sequence ID" value="BDI19370.1"/>
    <property type="molecule type" value="Genomic_DNA"/>
</dbReference>
<accession>A0ABM7Z847</accession>
<evidence type="ECO:0000313" key="1">
    <source>
        <dbReference type="EMBL" id="BDI19370.1"/>
    </source>
</evidence>
<evidence type="ECO:0000313" key="2">
    <source>
        <dbReference type="Proteomes" id="UP001055453"/>
    </source>
</evidence>
<organism evidence="1 2">
    <name type="scientific">Nostoc cf. commune SO-36</name>
    <dbReference type="NCBI Taxonomy" id="449208"/>
    <lineage>
        <taxon>Bacteria</taxon>
        <taxon>Bacillati</taxon>
        <taxon>Cyanobacteriota</taxon>
        <taxon>Cyanophyceae</taxon>
        <taxon>Nostocales</taxon>
        <taxon>Nostocaceae</taxon>
        <taxon>Nostoc</taxon>
    </lineage>
</organism>